<keyword evidence="3" id="KW-0202">Cytokine</keyword>
<dbReference type="OrthoDB" id="5983780at2759"/>
<dbReference type="EMBL" id="RJVU01000170">
    <property type="protein sequence ID" value="ROL55571.1"/>
    <property type="molecule type" value="Genomic_DNA"/>
</dbReference>
<evidence type="ECO:0000256" key="3">
    <source>
        <dbReference type="ARBA" id="ARBA00022514"/>
    </source>
</evidence>
<dbReference type="GO" id="GO:0016020">
    <property type="term" value="C:membrane"/>
    <property type="evidence" value="ECO:0007669"/>
    <property type="project" value="UniProtKB-SubCell"/>
</dbReference>
<dbReference type="GO" id="GO:0005164">
    <property type="term" value="F:tumor necrosis factor receptor binding"/>
    <property type="evidence" value="ECO:0007669"/>
    <property type="project" value="InterPro"/>
</dbReference>
<comment type="subcellular location">
    <subcellularLocation>
        <location evidence="1">Membrane</location>
    </subcellularLocation>
</comment>
<keyword evidence="5" id="KW-1133">Transmembrane helix</keyword>
<dbReference type="SUPFAM" id="SSF49842">
    <property type="entry name" value="TNF-like"/>
    <property type="match status" value="1"/>
</dbReference>
<dbReference type="AlphaFoldDB" id="A0A3N0ZB13"/>
<evidence type="ECO:0000313" key="7">
    <source>
        <dbReference type="EMBL" id="ROL55571.1"/>
    </source>
</evidence>
<dbReference type="GO" id="GO:0043123">
    <property type="term" value="P:positive regulation of canonical NF-kappaB signal transduction"/>
    <property type="evidence" value="ECO:0007669"/>
    <property type="project" value="TreeGrafter"/>
</dbReference>
<dbReference type="GO" id="GO:0005615">
    <property type="term" value="C:extracellular space"/>
    <property type="evidence" value="ECO:0007669"/>
    <property type="project" value="UniProtKB-KW"/>
</dbReference>
<gene>
    <name evidence="7" type="ORF">DPX16_7511</name>
</gene>
<name>A0A3N0ZB13_ANAGA</name>
<evidence type="ECO:0000256" key="5">
    <source>
        <dbReference type="SAM" id="Phobius"/>
    </source>
</evidence>
<feature type="domain" description="THD" evidence="6">
    <location>
        <begin position="136"/>
        <end position="275"/>
    </location>
</feature>
<dbReference type="InterPro" id="IPR008983">
    <property type="entry name" value="Tumour_necrosis_fac-like_dom"/>
</dbReference>
<reference evidence="7 8" key="1">
    <citation type="submission" date="2018-10" db="EMBL/GenBank/DDBJ databases">
        <title>Genome assembly for a Yunnan-Guizhou Plateau 3E fish, Anabarilius grahami (Regan), and its evolutionary and genetic applications.</title>
        <authorList>
            <person name="Jiang W."/>
        </authorList>
    </citation>
    <scope>NUCLEOTIDE SEQUENCE [LARGE SCALE GENOMIC DNA]</scope>
    <source>
        <strain evidence="7">AG-KIZ</strain>
        <tissue evidence="7">Muscle</tissue>
    </source>
</reference>
<dbReference type="InterPro" id="IPR006052">
    <property type="entry name" value="TNF_dom"/>
</dbReference>
<proteinExistence type="inferred from homology"/>
<sequence>MSSNFVHPSQPVFMVDSGGGHPKQHRYYQQQVPRHAEHVPRHAEHVPRHTEPPLVPCWTFPPARAEMKKRSWGRLNGGMVWVLTLILLLVFAALALGAYQILRLQSEERPAQMQSVAPQKQVGLNPAELNKNKRKFAAHLIGRANQSPGSGTLMWETKHGEVFIEGFKYSNGGLQVNESGLYFVYSRVEFLSPTCKSADYHAHTMIRKRDGRTKVIMEDHQEGFCTPGTNDPWMMGSHLGSLQHLKESDLLFVNVSHRHLLSNNFHHNYFGLFKIQ</sequence>
<evidence type="ECO:0000256" key="4">
    <source>
        <dbReference type="ARBA" id="ARBA00023136"/>
    </source>
</evidence>
<dbReference type="PROSITE" id="PS50049">
    <property type="entry name" value="THD_2"/>
    <property type="match status" value="1"/>
</dbReference>
<dbReference type="PANTHER" id="PTHR11471">
    <property type="entry name" value="TUMOR NECROSIS FACTOR FAMILY MEMBER"/>
    <property type="match status" value="1"/>
</dbReference>
<evidence type="ECO:0000259" key="6">
    <source>
        <dbReference type="PROSITE" id="PS50049"/>
    </source>
</evidence>
<protein>
    <submittedName>
        <fullName evidence="7">Tumor necrosis factor ligand superfamily member 6</fullName>
    </submittedName>
</protein>
<dbReference type="GO" id="GO:0005125">
    <property type="term" value="F:cytokine activity"/>
    <property type="evidence" value="ECO:0007669"/>
    <property type="project" value="UniProtKB-KW"/>
</dbReference>
<comment type="caution">
    <text evidence="7">The sequence shown here is derived from an EMBL/GenBank/DDBJ whole genome shotgun (WGS) entry which is preliminary data.</text>
</comment>
<keyword evidence="5" id="KW-0812">Transmembrane</keyword>
<dbReference type="CDD" id="cd00184">
    <property type="entry name" value="TNF"/>
    <property type="match status" value="1"/>
</dbReference>
<dbReference type="PANTHER" id="PTHR11471:SF33">
    <property type="entry name" value="TUMOR NECROSIS FACTOR LIGAND SUPERFAMILY MEMBER 6"/>
    <property type="match status" value="1"/>
</dbReference>
<dbReference type="Proteomes" id="UP000281406">
    <property type="component" value="Unassembled WGS sequence"/>
</dbReference>
<dbReference type="SMART" id="SM00207">
    <property type="entry name" value="TNF"/>
    <property type="match status" value="1"/>
</dbReference>
<keyword evidence="4 5" id="KW-0472">Membrane</keyword>
<evidence type="ECO:0000256" key="2">
    <source>
        <dbReference type="ARBA" id="ARBA00008670"/>
    </source>
</evidence>
<comment type="similarity">
    <text evidence="2">Belongs to the tumor necrosis factor family.</text>
</comment>
<evidence type="ECO:0000313" key="8">
    <source>
        <dbReference type="Proteomes" id="UP000281406"/>
    </source>
</evidence>
<dbReference type="Gene3D" id="2.60.120.40">
    <property type="match status" value="1"/>
</dbReference>
<organism evidence="7 8">
    <name type="scientific">Anabarilius grahami</name>
    <name type="common">Kanglang fish</name>
    <name type="synonym">Barilius grahami</name>
    <dbReference type="NCBI Taxonomy" id="495550"/>
    <lineage>
        <taxon>Eukaryota</taxon>
        <taxon>Metazoa</taxon>
        <taxon>Chordata</taxon>
        <taxon>Craniata</taxon>
        <taxon>Vertebrata</taxon>
        <taxon>Euteleostomi</taxon>
        <taxon>Actinopterygii</taxon>
        <taxon>Neopterygii</taxon>
        <taxon>Teleostei</taxon>
        <taxon>Ostariophysi</taxon>
        <taxon>Cypriniformes</taxon>
        <taxon>Xenocyprididae</taxon>
        <taxon>Xenocypridinae</taxon>
        <taxon>Xenocypridinae incertae sedis</taxon>
        <taxon>Anabarilius</taxon>
    </lineage>
</organism>
<accession>A0A3N0ZB13</accession>
<dbReference type="GO" id="GO:0006955">
    <property type="term" value="P:immune response"/>
    <property type="evidence" value="ECO:0007669"/>
    <property type="project" value="InterPro"/>
</dbReference>
<evidence type="ECO:0000256" key="1">
    <source>
        <dbReference type="ARBA" id="ARBA00004370"/>
    </source>
</evidence>
<feature type="transmembrane region" description="Helical" evidence="5">
    <location>
        <begin position="78"/>
        <end position="102"/>
    </location>
</feature>
<dbReference type="GO" id="GO:0008625">
    <property type="term" value="P:extrinsic apoptotic signaling pathway via death domain receptors"/>
    <property type="evidence" value="ECO:0007669"/>
    <property type="project" value="TreeGrafter"/>
</dbReference>
<keyword evidence="8" id="KW-1185">Reference proteome</keyword>
<dbReference type="Pfam" id="PF00229">
    <property type="entry name" value="TNF"/>
    <property type="match status" value="1"/>
</dbReference>